<name>A0ABW0ZL12_9ACTN</name>
<reference evidence="4" key="1">
    <citation type="journal article" date="2019" name="Int. J. Syst. Evol. Microbiol.">
        <title>The Global Catalogue of Microorganisms (GCM) 10K type strain sequencing project: providing services to taxonomists for standard genome sequencing and annotation.</title>
        <authorList>
            <consortium name="The Broad Institute Genomics Platform"/>
            <consortium name="The Broad Institute Genome Sequencing Center for Infectious Disease"/>
            <person name="Wu L."/>
            <person name="Ma J."/>
        </authorList>
    </citation>
    <scope>NUCLEOTIDE SEQUENCE [LARGE SCALE GENOMIC DNA]</scope>
    <source>
        <strain evidence="4">YIM 94188</strain>
    </source>
</reference>
<keyword evidence="2" id="KW-0472">Membrane</keyword>
<keyword evidence="4" id="KW-1185">Reference proteome</keyword>
<dbReference type="EMBL" id="JBHSNS010000010">
    <property type="protein sequence ID" value="MFC5730733.1"/>
    <property type="molecule type" value="Genomic_DNA"/>
</dbReference>
<dbReference type="Proteomes" id="UP001596072">
    <property type="component" value="Unassembled WGS sequence"/>
</dbReference>
<evidence type="ECO:0000256" key="1">
    <source>
        <dbReference type="SAM" id="MobiDB-lite"/>
    </source>
</evidence>
<sequence length="145" mass="15589">MGETYPPPQEPDPATPYQPYQPPQRVPQTEDRLPGWSGAYAVPGPYPIGYGTDPVTGRPLSDKTKVAAGLLNLLLPFVGICGVGRLYQGRVAIGLTQLLGAVVSALLVCVLIGFFTYPIFWVWSVLDGIVILAGRPTDAQGRLLR</sequence>
<dbReference type="RefSeq" id="WP_136432715.1">
    <property type="nucleotide sequence ID" value="NZ_JBHSNS010000010.1"/>
</dbReference>
<proteinExistence type="predicted"/>
<keyword evidence="2" id="KW-1133">Transmembrane helix</keyword>
<feature type="compositionally biased region" description="Pro residues" evidence="1">
    <location>
        <begin position="1"/>
        <end position="25"/>
    </location>
</feature>
<feature type="transmembrane region" description="Helical" evidence="2">
    <location>
        <begin position="66"/>
        <end position="86"/>
    </location>
</feature>
<feature type="region of interest" description="Disordered" evidence="1">
    <location>
        <begin position="1"/>
        <end position="30"/>
    </location>
</feature>
<evidence type="ECO:0000313" key="3">
    <source>
        <dbReference type="EMBL" id="MFC5730733.1"/>
    </source>
</evidence>
<evidence type="ECO:0000313" key="4">
    <source>
        <dbReference type="Proteomes" id="UP001596072"/>
    </source>
</evidence>
<keyword evidence="2" id="KW-0812">Transmembrane</keyword>
<comment type="caution">
    <text evidence="3">The sequence shown here is derived from an EMBL/GenBank/DDBJ whole genome shotgun (WGS) entry which is preliminary data.</text>
</comment>
<accession>A0ABW0ZL12</accession>
<protein>
    <submittedName>
        <fullName evidence="3">TM2 domain-containing protein</fullName>
    </submittedName>
</protein>
<organism evidence="3 4">
    <name type="scientific">Nocardioides vastitatis</name>
    <dbReference type="NCBI Taxonomy" id="2568655"/>
    <lineage>
        <taxon>Bacteria</taxon>
        <taxon>Bacillati</taxon>
        <taxon>Actinomycetota</taxon>
        <taxon>Actinomycetes</taxon>
        <taxon>Propionibacteriales</taxon>
        <taxon>Nocardioidaceae</taxon>
        <taxon>Nocardioides</taxon>
    </lineage>
</organism>
<gene>
    <name evidence="3" type="ORF">ACFPQB_17560</name>
</gene>
<evidence type="ECO:0000256" key="2">
    <source>
        <dbReference type="SAM" id="Phobius"/>
    </source>
</evidence>
<feature type="transmembrane region" description="Helical" evidence="2">
    <location>
        <begin position="98"/>
        <end position="120"/>
    </location>
</feature>